<name>A0ABR8RF79_9BACI</name>
<evidence type="ECO:0008006" key="3">
    <source>
        <dbReference type="Google" id="ProtNLM"/>
    </source>
</evidence>
<dbReference type="Proteomes" id="UP000640786">
    <property type="component" value="Unassembled WGS sequence"/>
</dbReference>
<sequence length="144" mass="16280">MIFEMDYRQLQELENRIRQLPNHAERVINETLHTGGIELLESNVTRLIPKSNRNKNAPWYREHGSVKHAKDANWSVSKKEHLGFMLKSRGGAANKRGSFGYLVFPDEGRGQVEQSFTERATGVAVPKIVAKLHGKLIETIGGNM</sequence>
<gene>
    <name evidence="1" type="ORF">H9650_20130</name>
</gene>
<reference evidence="1 2" key="1">
    <citation type="submission" date="2020-08" db="EMBL/GenBank/DDBJ databases">
        <title>A Genomic Blueprint of the Chicken Gut Microbiome.</title>
        <authorList>
            <person name="Gilroy R."/>
            <person name="Ravi A."/>
            <person name="Getino M."/>
            <person name="Pursley I."/>
            <person name="Horton D.L."/>
            <person name="Alikhan N.-F."/>
            <person name="Baker D."/>
            <person name="Gharbi K."/>
            <person name="Hall N."/>
            <person name="Watson M."/>
            <person name="Adriaenssens E.M."/>
            <person name="Foster-Nyarko E."/>
            <person name="Jarju S."/>
            <person name="Secka A."/>
            <person name="Antonio M."/>
            <person name="Oren A."/>
            <person name="Chaudhuri R."/>
            <person name="La Ragione R.M."/>
            <person name="Hildebrand F."/>
            <person name="Pallen M.J."/>
        </authorList>
    </citation>
    <scope>NUCLEOTIDE SEQUENCE [LARGE SCALE GENOMIC DNA]</scope>
    <source>
        <strain evidence="1 2">Sa2BUA9</strain>
    </source>
</reference>
<dbReference type="RefSeq" id="WP_191697995.1">
    <property type="nucleotide sequence ID" value="NZ_JACSQO010000020.1"/>
</dbReference>
<proteinExistence type="predicted"/>
<evidence type="ECO:0000313" key="1">
    <source>
        <dbReference type="EMBL" id="MBD7946408.1"/>
    </source>
</evidence>
<organism evidence="1 2">
    <name type="scientific">Psychrobacillus faecigallinarum</name>
    <dbReference type="NCBI Taxonomy" id="2762235"/>
    <lineage>
        <taxon>Bacteria</taxon>
        <taxon>Bacillati</taxon>
        <taxon>Bacillota</taxon>
        <taxon>Bacilli</taxon>
        <taxon>Bacillales</taxon>
        <taxon>Bacillaceae</taxon>
        <taxon>Psychrobacillus</taxon>
    </lineage>
</organism>
<keyword evidence="2" id="KW-1185">Reference proteome</keyword>
<comment type="caution">
    <text evidence="1">The sequence shown here is derived from an EMBL/GenBank/DDBJ whole genome shotgun (WGS) entry which is preliminary data.</text>
</comment>
<protein>
    <recommendedName>
        <fullName evidence="3">HK97 gp10 family phage protein</fullName>
    </recommendedName>
</protein>
<accession>A0ABR8RF79</accession>
<dbReference type="EMBL" id="JACSQO010000020">
    <property type="protein sequence ID" value="MBD7946408.1"/>
    <property type="molecule type" value="Genomic_DNA"/>
</dbReference>
<evidence type="ECO:0000313" key="2">
    <source>
        <dbReference type="Proteomes" id="UP000640786"/>
    </source>
</evidence>